<comment type="caution">
    <text evidence="2">The sequence shown here is derived from an EMBL/GenBank/DDBJ whole genome shotgun (WGS) entry which is preliminary data.</text>
</comment>
<sequence>MVASEHALSVVYGPLPSLLADGLSFCLGAPANPGPTHLAMDAPAPDGTFALLRCDGHAVKASTDYTASRSIWYCLTEDAFVVSTSQRMLVAALGSYQPNTQALGWFLASGTLGPENAWDARAQLLPGNSTIRFDPQSWRLDLQPGGTLTVREVKRPDLEHEQRLRSAVDEAAASMISEDQQWVLALSGGMDSRSLLYYLQEKGNVEAVTWGLRDAPKRPDSDAALAIQLAQQCGLKHSYWVTDIEQANLEKVFARFVAAGEGRLDHLSGYMDGLALWARLSAKPVTMIRGYDAFGSKGPARNEYQARDASTLLTADDFRDAFLPDELRASPDQIPQSLGRRPSESLADWRDRLWLEYRTPYVTASLDDIKFAYTEVVNPLLSRPVVETFQQLPEHMRTHKRVFRHIVEQMFPGVPFARRDSVQHIGSIARQSDVKTFLADKLRAAGGDSILPVSFSHWLANNLDQGEERIARRRRVVATIRTYMPQPVQDMLRAIGHRTPRMDARRVAIRAVLADLATKQLAADASFHHRSTPQ</sequence>
<reference evidence="2 3" key="1">
    <citation type="journal article" date="2020" name="Microorganisms">
        <title>Osmotic Adaptation and Compatible Solute Biosynthesis of Phototrophic Bacteria as Revealed from Genome Analyses.</title>
        <authorList>
            <person name="Imhoff J.F."/>
            <person name="Rahn T."/>
            <person name="Kunzel S."/>
            <person name="Keller A."/>
            <person name="Neulinger S.C."/>
        </authorList>
    </citation>
    <scope>NUCLEOTIDE SEQUENCE [LARGE SCALE GENOMIC DNA]</scope>
    <source>
        <strain evidence="2 3">DSM 6210</strain>
    </source>
</reference>
<evidence type="ECO:0000313" key="2">
    <source>
        <dbReference type="EMBL" id="MBK1631871.1"/>
    </source>
</evidence>
<dbReference type="EMBL" id="NRRV01000034">
    <property type="protein sequence ID" value="MBK1631871.1"/>
    <property type="molecule type" value="Genomic_DNA"/>
</dbReference>
<keyword evidence="3" id="KW-1185">Reference proteome</keyword>
<dbReference type="InterPro" id="IPR001962">
    <property type="entry name" value="Asn_synthase"/>
</dbReference>
<dbReference type="Pfam" id="PF00733">
    <property type="entry name" value="Asn_synthase"/>
    <property type="match status" value="1"/>
</dbReference>
<accession>A0ABS1CKL1</accession>
<dbReference type="Gene3D" id="3.40.50.620">
    <property type="entry name" value="HUPs"/>
    <property type="match status" value="1"/>
</dbReference>
<organism evidence="2 3">
    <name type="scientific">Thiohalocapsa halophila</name>
    <dbReference type="NCBI Taxonomy" id="69359"/>
    <lineage>
        <taxon>Bacteria</taxon>
        <taxon>Pseudomonadati</taxon>
        <taxon>Pseudomonadota</taxon>
        <taxon>Gammaproteobacteria</taxon>
        <taxon>Chromatiales</taxon>
        <taxon>Chromatiaceae</taxon>
        <taxon>Thiohalocapsa</taxon>
    </lineage>
</organism>
<feature type="domain" description="Asparagine synthetase" evidence="1">
    <location>
        <begin position="164"/>
        <end position="244"/>
    </location>
</feature>
<proteinExistence type="predicted"/>
<dbReference type="SUPFAM" id="SSF52402">
    <property type="entry name" value="Adenine nucleotide alpha hydrolases-like"/>
    <property type="match status" value="1"/>
</dbReference>
<gene>
    <name evidence="2" type="ORF">CKO31_14230</name>
</gene>
<dbReference type="InterPro" id="IPR014729">
    <property type="entry name" value="Rossmann-like_a/b/a_fold"/>
</dbReference>
<evidence type="ECO:0000313" key="3">
    <source>
        <dbReference type="Proteomes" id="UP000748752"/>
    </source>
</evidence>
<evidence type="ECO:0000259" key="1">
    <source>
        <dbReference type="Pfam" id="PF00733"/>
    </source>
</evidence>
<dbReference type="Proteomes" id="UP000748752">
    <property type="component" value="Unassembled WGS sequence"/>
</dbReference>
<name>A0ABS1CKL1_9GAMM</name>
<protein>
    <recommendedName>
        <fullName evidence="1">Asparagine synthetase domain-containing protein</fullName>
    </recommendedName>
</protein>